<dbReference type="RefSeq" id="WP_345723266.1">
    <property type="nucleotide sequence ID" value="NZ_BAABRU010000012.1"/>
</dbReference>
<evidence type="ECO:0000256" key="2">
    <source>
        <dbReference type="ARBA" id="ARBA00013090"/>
    </source>
</evidence>
<feature type="binding site" evidence="7">
    <location>
        <begin position="42"/>
        <end position="43"/>
    </location>
    <ligand>
        <name>substrate</name>
    </ligand>
</feature>
<organism evidence="8 9">
    <name type="scientific">Herpetosiphon gulosus</name>
    <dbReference type="NCBI Taxonomy" id="1973496"/>
    <lineage>
        <taxon>Bacteria</taxon>
        <taxon>Bacillati</taxon>
        <taxon>Chloroflexota</taxon>
        <taxon>Chloroflexia</taxon>
        <taxon>Herpetosiphonales</taxon>
        <taxon>Herpetosiphonaceae</taxon>
        <taxon>Herpetosiphon</taxon>
    </lineage>
</organism>
<dbReference type="InterPro" id="IPR001920">
    <property type="entry name" value="Asp/Glu_race"/>
</dbReference>
<keyword evidence="5 7" id="KW-0413">Isomerase</keyword>
<feature type="binding site" evidence="7">
    <location>
        <begin position="10"/>
        <end position="11"/>
    </location>
    <ligand>
        <name>substrate</name>
    </ligand>
</feature>
<dbReference type="InterPro" id="IPR033134">
    <property type="entry name" value="Asp/Glu_racemase_AS_2"/>
</dbReference>
<dbReference type="HAMAP" id="MF_00258">
    <property type="entry name" value="Glu_racemase"/>
    <property type="match status" value="1"/>
</dbReference>
<dbReference type="EMBL" id="BAABRU010000012">
    <property type="protein sequence ID" value="GAA5529668.1"/>
    <property type="molecule type" value="Genomic_DNA"/>
</dbReference>
<feature type="binding site" evidence="7">
    <location>
        <begin position="74"/>
        <end position="75"/>
    </location>
    <ligand>
        <name>substrate</name>
    </ligand>
</feature>
<keyword evidence="6 7" id="KW-0961">Cell wall biogenesis/degradation</keyword>
<feature type="active site" description="Proton donor/acceptor" evidence="7">
    <location>
        <position position="183"/>
    </location>
</feature>
<comment type="pathway">
    <text evidence="7">Cell wall biogenesis; peptidoglycan biosynthesis.</text>
</comment>
<evidence type="ECO:0000256" key="5">
    <source>
        <dbReference type="ARBA" id="ARBA00023235"/>
    </source>
</evidence>
<dbReference type="Pfam" id="PF01177">
    <property type="entry name" value="Asp_Glu_race"/>
    <property type="match status" value="1"/>
</dbReference>
<dbReference type="PANTHER" id="PTHR21198:SF2">
    <property type="entry name" value="GLUTAMATE RACEMASE"/>
    <property type="match status" value="1"/>
</dbReference>
<comment type="caution">
    <text evidence="8">The sequence shown here is derived from an EMBL/GenBank/DDBJ whole genome shotgun (WGS) entry which is preliminary data.</text>
</comment>
<evidence type="ECO:0000256" key="3">
    <source>
        <dbReference type="ARBA" id="ARBA00022960"/>
    </source>
</evidence>
<comment type="function">
    <text evidence="7">Provides the (R)-glutamate required for cell wall biosynthesis.</text>
</comment>
<keyword evidence="4 7" id="KW-0573">Peptidoglycan synthesis</keyword>
<dbReference type="InterPro" id="IPR018187">
    <property type="entry name" value="Asp/Glu_racemase_AS_1"/>
</dbReference>
<comment type="similarity">
    <text evidence="7">Belongs to the aspartate/glutamate racemases family.</text>
</comment>
<evidence type="ECO:0000256" key="4">
    <source>
        <dbReference type="ARBA" id="ARBA00022984"/>
    </source>
</evidence>
<evidence type="ECO:0000256" key="7">
    <source>
        <dbReference type="HAMAP-Rule" id="MF_00258"/>
    </source>
</evidence>
<sequence length="254" mass="27391">MKHQPIGMFDSGVGGLSTLRDLRTLLPYEDIIYYADTGNCPYGGRSHVEIVALSERVSNILLERGVKLIVVACNTATLHAVDYLREHFRISFVGMEPGIKPAIAQTKTGVVGVMATQATVAGERFQRLIARYAGDVQVVPQACPGLVELIEAGELQSETTREAVARYVAPLIKAGADTIVLGCTHYPFLRPLIADVAGPNVALLDTGAAVARQTQRLLAAADLLNPQTSQGRTEWLTSGDPAHFAKIRQCLEIE</sequence>
<name>A0ABP9X2M3_9CHLR</name>
<dbReference type="InterPro" id="IPR004391">
    <property type="entry name" value="Glu_race"/>
</dbReference>
<dbReference type="PANTHER" id="PTHR21198">
    <property type="entry name" value="GLUTAMATE RACEMASE"/>
    <property type="match status" value="1"/>
</dbReference>
<evidence type="ECO:0000256" key="1">
    <source>
        <dbReference type="ARBA" id="ARBA00001602"/>
    </source>
</evidence>
<dbReference type="Proteomes" id="UP001428290">
    <property type="component" value="Unassembled WGS sequence"/>
</dbReference>
<feature type="active site" description="Proton donor/acceptor" evidence="7">
    <location>
        <position position="73"/>
    </location>
</feature>
<proteinExistence type="inferred from homology"/>
<keyword evidence="9" id="KW-1185">Reference proteome</keyword>
<keyword evidence="3 7" id="KW-0133">Cell shape</keyword>
<dbReference type="SUPFAM" id="SSF53681">
    <property type="entry name" value="Aspartate/glutamate racemase"/>
    <property type="match status" value="2"/>
</dbReference>
<gene>
    <name evidence="7 8" type="primary">murI</name>
    <name evidence="8" type="ORF">Hgul01_03482</name>
</gene>
<evidence type="ECO:0000256" key="6">
    <source>
        <dbReference type="ARBA" id="ARBA00023316"/>
    </source>
</evidence>
<dbReference type="PROSITE" id="PS00923">
    <property type="entry name" value="ASP_GLU_RACEMASE_1"/>
    <property type="match status" value="1"/>
</dbReference>
<dbReference type="EC" id="5.1.1.3" evidence="2 7"/>
<reference evidence="8 9" key="1">
    <citation type="submission" date="2024-02" db="EMBL/GenBank/DDBJ databases">
        <title>Herpetosiphon gulosus NBRC 112829.</title>
        <authorList>
            <person name="Ichikawa N."/>
            <person name="Katano-Makiyama Y."/>
            <person name="Hidaka K."/>
        </authorList>
    </citation>
    <scope>NUCLEOTIDE SEQUENCE [LARGE SCALE GENOMIC DNA]</scope>
    <source>
        <strain evidence="8 9">NBRC 112829</strain>
    </source>
</reference>
<dbReference type="InterPro" id="IPR015942">
    <property type="entry name" value="Asp/Glu/hydantoin_racemase"/>
</dbReference>
<evidence type="ECO:0000313" key="9">
    <source>
        <dbReference type="Proteomes" id="UP001428290"/>
    </source>
</evidence>
<dbReference type="NCBIfam" id="TIGR00067">
    <property type="entry name" value="glut_race"/>
    <property type="match status" value="1"/>
</dbReference>
<feature type="binding site" evidence="7">
    <location>
        <begin position="184"/>
        <end position="185"/>
    </location>
    <ligand>
        <name>substrate</name>
    </ligand>
</feature>
<accession>A0ABP9X2M3</accession>
<dbReference type="Gene3D" id="3.40.50.1860">
    <property type="match status" value="2"/>
</dbReference>
<protein>
    <recommendedName>
        <fullName evidence="2 7">Glutamate racemase</fullName>
        <ecNumber evidence="2 7">5.1.1.3</ecNumber>
    </recommendedName>
</protein>
<dbReference type="PROSITE" id="PS00924">
    <property type="entry name" value="ASP_GLU_RACEMASE_2"/>
    <property type="match status" value="1"/>
</dbReference>
<comment type="catalytic activity">
    <reaction evidence="1 7">
        <text>L-glutamate = D-glutamate</text>
        <dbReference type="Rhea" id="RHEA:12813"/>
        <dbReference type="ChEBI" id="CHEBI:29985"/>
        <dbReference type="ChEBI" id="CHEBI:29986"/>
        <dbReference type="EC" id="5.1.1.3"/>
    </reaction>
</comment>
<evidence type="ECO:0000313" key="8">
    <source>
        <dbReference type="EMBL" id="GAA5529668.1"/>
    </source>
</evidence>